<comment type="caution">
    <text evidence="3">The sequence shown here is derived from an EMBL/GenBank/DDBJ whole genome shotgun (WGS) entry which is preliminary data.</text>
</comment>
<dbReference type="Proteomes" id="UP000035034">
    <property type="component" value="Unassembled WGS sequence"/>
</dbReference>
<dbReference type="SUPFAM" id="SSF50956">
    <property type="entry name" value="Thermostable phytase (3-phytase)"/>
    <property type="match status" value="1"/>
</dbReference>
<feature type="signal peptide" evidence="1">
    <location>
        <begin position="1"/>
        <end position="30"/>
    </location>
</feature>
<protein>
    <recommendedName>
        <fullName evidence="2">Phytase-like domain-containing protein</fullName>
    </recommendedName>
</protein>
<gene>
    <name evidence="3" type="ORF">GOEFS_092_00450</name>
</gene>
<dbReference type="RefSeq" id="WP_007318955.1">
    <property type="nucleotide sequence ID" value="NZ_BAEH01000092.1"/>
</dbReference>
<dbReference type="Pfam" id="PF13449">
    <property type="entry name" value="Phytase-like"/>
    <property type="match status" value="1"/>
</dbReference>
<keyword evidence="1" id="KW-0732">Signal</keyword>
<name>H0R3G9_9ACTN</name>
<dbReference type="eggNOG" id="COG4222">
    <property type="taxonomic scope" value="Bacteria"/>
</dbReference>
<dbReference type="AlphaFoldDB" id="H0R3G9"/>
<evidence type="ECO:0000313" key="3">
    <source>
        <dbReference type="EMBL" id="GAB19620.1"/>
    </source>
</evidence>
<accession>H0R3G9</accession>
<keyword evidence="4" id="KW-1185">Reference proteome</keyword>
<feature type="chain" id="PRO_5003537023" description="Phytase-like domain-containing protein" evidence="1">
    <location>
        <begin position="31"/>
        <end position="342"/>
    </location>
</feature>
<evidence type="ECO:0000259" key="2">
    <source>
        <dbReference type="Pfam" id="PF13449"/>
    </source>
</evidence>
<sequence>MRLPRTSIARLAVCAALAAVSLTAPPLAEAAPISDRCSNSVEAVGYSDSLDKVSGVGGLSALAYDRHSGHYLTLPDHGRNGAVVFTIADPDNPRILGSPLILKDLSGRALGTAPDNEGLALGRDGSLIISSENTPSIQVFGRDGRQRFELPVPPTFRVAPLGRAKPNATLEGLTVTPSGNRLIAAMEDALLGENDSRTHRFLDYRRSASGRYELVRELVYHAGAGMRIADIAAYGEDRIVVLESAFSPSSGNTVRLKTSTIGPLAGTAASRVIGNRLLADLTHCPTLGAKSKEPQRNPLMDNYEGLVVTPNGDGRFTLRLISDDNFSAKQITRLLTLTATLP</sequence>
<dbReference type="InterPro" id="IPR027372">
    <property type="entry name" value="Phytase-like_dom"/>
</dbReference>
<evidence type="ECO:0000256" key="1">
    <source>
        <dbReference type="SAM" id="SignalP"/>
    </source>
</evidence>
<dbReference type="OrthoDB" id="9798539at2"/>
<organism evidence="3 4">
    <name type="scientific">Gordonia effusa NBRC 100432</name>
    <dbReference type="NCBI Taxonomy" id="1077974"/>
    <lineage>
        <taxon>Bacteria</taxon>
        <taxon>Bacillati</taxon>
        <taxon>Actinomycetota</taxon>
        <taxon>Actinomycetes</taxon>
        <taxon>Mycobacteriales</taxon>
        <taxon>Gordoniaceae</taxon>
        <taxon>Gordonia</taxon>
    </lineage>
</organism>
<dbReference type="EMBL" id="BAEH01000092">
    <property type="protein sequence ID" value="GAB19620.1"/>
    <property type="molecule type" value="Genomic_DNA"/>
</dbReference>
<evidence type="ECO:0000313" key="4">
    <source>
        <dbReference type="Proteomes" id="UP000035034"/>
    </source>
</evidence>
<dbReference type="STRING" id="1077974.GOEFS_092_00450"/>
<proteinExistence type="predicted"/>
<feature type="domain" description="Phytase-like" evidence="2">
    <location>
        <begin position="55"/>
        <end position="326"/>
    </location>
</feature>
<reference evidence="3 4" key="1">
    <citation type="submission" date="2011-12" db="EMBL/GenBank/DDBJ databases">
        <title>Whole genome shotgun sequence of Gordonia effusa NBRC 100432.</title>
        <authorList>
            <person name="Yoshida I."/>
            <person name="Takarada H."/>
            <person name="Hosoyama A."/>
            <person name="Tsuchikane K."/>
            <person name="Katsumata H."/>
            <person name="Yamazaki S."/>
            <person name="Fujita N."/>
        </authorList>
    </citation>
    <scope>NUCLEOTIDE SEQUENCE [LARGE SCALE GENOMIC DNA]</scope>
    <source>
        <strain evidence="3 4">NBRC 100432</strain>
    </source>
</reference>